<keyword evidence="2" id="KW-1133">Transmembrane helix</keyword>
<dbReference type="Proteomes" id="UP001065265">
    <property type="component" value="Chromosome"/>
</dbReference>
<organism evidence="3 4">
    <name type="scientific">Qipengyuania spongiae</name>
    <dbReference type="NCBI Taxonomy" id="2909673"/>
    <lineage>
        <taxon>Bacteria</taxon>
        <taxon>Pseudomonadati</taxon>
        <taxon>Pseudomonadota</taxon>
        <taxon>Alphaproteobacteria</taxon>
        <taxon>Sphingomonadales</taxon>
        <taxon>Erythrobacteraceae</taxon>
        <taxon>Qipengyuania</taxon>
    </lineage>
</organism>
<dbReference type="Pfam" id="PF07332">
    <property type="entry name" value="Phage_holin_3_6"/>
    <property type="match status" value="1"/>
</dbReference>
<accession>A0ABY5SZH4</accession>
<feature type="region of interest" description="Disordered" evidence="1">
    <location>
        <begin position="1"/>
        <end position="21"/>
    </location>
</feature>
<sequence>MTQGRKPASAPTRQKDETGDGDVIDLIGKLTRQGSHLAQEQLALVQAEMREGVDDIKQAVAAVLGAAVVGIAGLGVLLMGLAYLLGEALENTALGTIIVGIVTLVIAGVLYLGARKKLATSNLKPERTLETVERTPDAVTGDLTHTGAKR</sequence>
<name>A0ABY5SZH4_9SPHN</name>
<feature type="transmembrane region" description="Helical" evidence="2">
    <location>
        <begin position="92"/>
        <end position="114"/>
    </location>
</feature>
<feature type="transmembrane region" description="Helical" evidence="2">
    <location>
        <begin position="59"/>
        <end position="86"/>
    </location>
</feature>
<dbReference type="EMBL" id="CP092471">
    <property type="protein sequence ID" value="UVI39938.1"/>
    <property type="molecule type" value="Genomic_DNA"/>
</dbReference>
<reference evidence="3" key="1">
    <citation type="submission" date="2022-02" db="EMBL/GenBank/DDBJ databases">
        <title>Qipengyuania spongiae sp. nov., isolated from marine sponge.</title>
        <authorList>
            <person name="Li Z."/>
            <person name="Zhang M."/>
        </authorList>
    </citation>
    <scope>NUCLEOTIDE SEQUENCE</scope>
    <source>
        <strain evidence="3">PHS-Z21</strain>
    </source>
</reference>
<evidence type="ECO:0000256" key="1">
    <source>
        <dbReference type="SAM" id="MobiDB-lite"/>
    </source>
</evidence>
<dbReference type="InterPro" id="IPR009937">
    <property type="entry name" value="Phage_holin_3_6"/>
</dbReference>
<proteinExistence type="predicted"/>
<keyword evidence="2" id="KW-0472">Membrane</keyword>
<evidence type="ECO:0000313" key="3">
    <source>
        <dbReference type="EMBL" id="UVI39938.1"/>
    </source>
</evidence>
<evidence type="ECO:0000313" key="4">
    <source>
        <dbReference type="Proteomes" id="UP001065265"/>
    </source>
</evidence>
<evidence type="ECO:0000256" key="2">
    <source>
        <dbReference type="SAM" id="Phobius"/>
    </source>
</evidence>
<dbReference type="RefSeq" id="WP_265559764.1">
    <property type="nucleotide sequence ID" value="NZ_CP092471.1"/>
</dbReference>
<protein>
    <submittedName>
        <fullName evidence="3">Phage holin family protein</fullName>
    </submittedName>
</protein>
<gene>
    <name evidence="3" type="ORF">L1F33_02970</name>
</gene>
<keyword evidence="2" id="KW-0812">Transmembrane</keyword>
<keyword evidence="4" id="KW-1185">Reference proteome</keyword>